<feature type="domain" description="Methyltransferase type 11" evidence="1">
    <location>
        <begin position="74"/>
        <end position="160"/>
    </location>
</feature>
<dbReference type="Gene3D" id="3.40.50.150">
    <property type="entry name" value="Vaccinia Virus protein VP39"/>
    <property type="match status" value="1"/>
</dbReference>
<dbReference type="CDD" id="cd02440">
    <property type="entry name" value="AdoMet_MTases"/>
    <property type="match status" value="1"/>
</dbReference>
<name>W9HDN2_9PROT</name>
<accession>W9HDN2</accession>
<gene>
    <name evidence="2" type="ORF">N825_01185</name>
</gene>
<dbReference type="InterPro" id="IPR013216">
    <property type="entry name" value="Methyltransf_11"/>
</dbReference>
<evidence type="ECO:0000313" key="2">
    <source>
        <dbReference type="EMBL" id="EWY42831.1"/>
    </source>
</evidence>
<dbReference type="AlphaFoldDB" id="W9HDN2"/>
<comment type="caution">
    <text evidence="2">The sequence shown here is derived from an EMBL/GenBank/DDBJ whole genome shotgun (WGS) entry which is preliminary data.</text>
</comment>
<proteinExistence type="predicted"/>
<protein>
    <recommendedName>
        <fullName evidence="1">Methyltransferase type 11 domain-containing protein</fullName>
    </recommendedName>
</protein>
<evidence type="ECO:0000259" key="1">
    <source>
        <dbReference type="Pfam" id="PF08241"/>
    </source>
</evidence>
<keyword evidence="3" id="KW-1185">Reference proteome</keyword>
<dbReference type="SUPFAM" id="SSF53335">
    <property type="entry name" value="S-adenosyl-L-methionine-dependent methyltransferases"/>
    <property type="match status" value="1"/>
</dbReference>
<evidence type="ECO:0000313" key="3">
    <source>
        <dbReference type="Proteomes" id="UP000019486"/>
    </source>
</evidence>
<reference evidence="2 3" key="1">
    <citation type="submission" date="2013-08" db="EMBL/GenBank/DDBJ databases">
        <title>The genome sequence of Skermanella stibiiresistens.</title>
        <authorList>
            <person name="Zhu W."/>
            <person name="Wang G."/>
        </authorList>
    </citation>
    <scope>NUCLEOTIDE SEQUENCE [LARGE SCALE GENOMIC DNA]</scope>
    <source>
        <strain evidence="2 3">SB22</strain>
    </source>
</reference>
<dbReference type="GO" id="GO:0008757">
    <property type="term" value="F:S-adenosylmethionine-dependent methyltransferase activity"/>
    <property type="evidence" value="ECO:0007669"/>
    <property type="project" value="InterPro"/>
</dbReference>
<sequence length="251" mass="28229">MKVALGQRWIEDLLRSLMLSQEFLQRSVTRAAKDHLYYIHQARCKLIRTHLPPAAEIGDLGGANAPIYHMGYPHKFDRLVMVDLPDEQRHTAYGQIKVQAYSGPGEVVVHYGSMVNLTTIPDGSLDLVWSGQSIEHVSEADGQRMCAEVNRVLKPGGMFCLDTPNGRITNIHAATAGLKFIHPEHFIEYDPDHLASLLTTSGFEIVHRYGVCHMPTTARTGIFSYEDFVLGSPIVSWVEESYIQYYACRKI</sequence>
<dbReference type="Proteomes" id="UP000019486">
    <property type="component" value="Unassembled WGS sequence"/>
</dbReference>
<dbReference type="InterPro" id="IPR029063">
    <property type="entry name" value="SAM-dependent_MTases_sf"/>
</dbReference>
<dbReference type="STRING" id="1385369.N825_01185"/>
<dbReference type="Pfam" id="PF08241">
    <property type="entry name" value="Methyltransf_11"/>
    <property type="match status" value="1"/>
</dbReference>
<dbReference type="EMBL" id="AVFL01000001">
    <property type="protein sequence ID" value="EWY42831.1"/>
    <property type="molecule type" value="Genomic_DNA"/>
</dbReference>
<organism evidence="2 3">
    <name type="scientific">Skermanella stibiiresistens SB22</name>
    <dbReference type="NCBI Taxonomy" id="1385369"/>
    <lineage>
        <taxon>Bacteria</taxon>
        <taxon>Pseudomonadati</taxon>
        <taxon>Pseudomonadota</taxon>
        <taxon>Alphaproteobacteria</taxon>
        <taxon>Rhodospirillales</taxon>
        <taxon>Azospirillaceae</taxon>
        <taxon>Skermanella</taxon>
    </lineage>
</organism>